<protein>
    <submittedName>
        <fullName evidence="2">Uncharacterized protein</fullName>
    </submittedName>
</protein>
<proteinExistence type="predicted"/>
<feature type="region of interest" description="Disordered" evidence="1">
    <location>
        <begin position="1"/>
        <end position="73"/>
    </location>
</feature>
<dbReference type="EMBL" id="JAAALK010000081">
    <property type="protein sequence ID" value="KAG8089769.1"/>
    <property type="molecule type" value="Genomic_DNA"/>
</dbReference>
<evidence type="ECO:0000313" key="2">
    <source>
        <dbReference type="EMBL" id="KAG8089769.1"/>
    </source>
</evidence>
<feature type="compositionally biased region" description="Polar residues" evidence="1">
    <location>
        <begin position="21"/>
        <end position="37"/>
    </location>
</feature>
<name>A0A8J5WJZ9_ZIZPA</name>
<evidence type="ECO:0000313" key="3">
    <source>
        <dbReference type="Proteomes" id="UP000729402"/>
    </source>
</evidence>
<comment type="caution">
    <text evidence="2">The sequence shown here is derived from an EMBL/GenBank/DDBJ whole genome shotgun (WGS) entry which is preliminary data.</text>
</comment>
<organism evidence="2 3">
    <name type="scientific">Zizania palustris</name>
    <name type="common">Northern wild rice</name>
    <dbReference type="NCBI Taxonomy" id="103762"/>
    <lineage>
        <taxon>Eukaryota</taxon>
        <taxon>Viridiplantae</taxon>
        <taxon>Streptophyta</taxon>
        <taxon>Embryophyta</taxon>
        <taxon>Tracheophyta</taxon>
        <taxon>Spermatophyta</taxon>
        <taxon>Magnoliopsida</taxon>
        <taxon>Liliopsida</taxon>
        <taxon>Poales</taxon>
        <taxon>Poaceae</taxon>
        <taxon>BOP clade</taxon>
        <taxon>Oryzoideae</taxon>
        <taxon>Oryzeae</taxon>
        <taxon>Zizaniinae</taxon>
        <taxon>Zizania</taxon>
    </lineage>
</organism>
<accession>A0A8J5WJZ9</accession>
<dbReference type="Proteomes" id="UP000729402">
    <property type="component" value="Unassembled WGS sequence"/>
</dbReference>
<reference evidence="2" key="2">
    <citation type="submission" date="2021-02" db="EMBL/GenBank/DDBJ databases">
        <authorList>
            <person name="Kimball J.A."/>
            <person name="Haas M.W."/>
            <person name="Macchietto M."/>
            <person name="Kono T."/>
            <person name="Duquette J."/>
            <person name="Shao M."/>
        </authorList>
    </citation>
    <scope>NUCLEOTIDE SEQUENCE</scope>
    <source>
        <tissue evidence="2">Fresh leaf tissue</tissue>
    </source>
</reference>
<reference evidence="2" key="1">
    <citation type="journal article" date="2021" name="bioRxiv">
        <title>Whole Genome Assembly and Annotation of Northern Wild Rice, Zizania palustris L., Supports a Whole Genome Duplication in the Zizania Genus.</title>
        <authorList>
            <person name="Haas M."/>
            <person name="Kono T."/>
            <person name="Macchietto M."/>
            <person name="Millas R."/>
            <person name="McGilp L."/>
            <person name="Shao M."/>
            <person name="Duquette J."/>
            <person name="Hirsch C.N."/>
            <person name="Kimball J."/>
        </authorList>
    </citation>
    <scope>NUCLEOTIDE SEQUENCE</scope>
    <source>
        <tissue evidence="2">Fresh leaf tissue</tissue>
    </source>
</reference>
<evidence type="ECO:0000256" key="1">
    <source>
        <dbReference type="SAM" id="MobiDB-lite"/>
    </source>
</evidence>
<keyword evidence="3" id="KW-1185">Reference proteome</keyword>
<dbReference type="AlphaFoldDB" id="A0A8J5WJZ9"/>
<gene>
    <name evidence="2" type="ORF">GUJ93_ZPchr0011g28652</name>
</gene>
<sequence length="114" mass="11884">MGTQDKWGVADDSSKGKAVQPDSSQGKGDVHSQSNQGARDDAGNDAMSEDGSEDDILSHLPAHYFQPVGEGGSSGSNLLKCDQLDITEPLPLSCCCQPFTDMGEVVGVSLVCKP</sequence>